<evidence type="ECO:0000256" key="5">
    <source>
        <dbReference type="ARBA" id="ARBA00023014"/>
    </source>
</evidence>
<dbReference type="EMBL" id="LAZR01052159">
    <property type="protein sequence ID" value="KKK83579.1"/>
    <property type="molecule type" value="Genomic_DNA"/>
</dbReference>
<dbReference type="InterPro" id="IPR051198">
    <property type="entry name" value="BchE-like"/>
</dbReference>
<dbReference type="AlphaFoldDB" id="A0A0F9AYX0"/>
<keyword evidence="5" id="KW-0411">Iron-sulfur</keyword>
<dbReference type="GO" id="GO:0003824">
    <property type="term" value="F:catalytic activity"/>
    <property type="evidence" value="ECO:0007669"/>
    <property type="project" value="InterPro"/>
</dbReference>
<comment type="caution">
    <text evidence="7">The sequence shown here is derived from an EMBL/GenBank/DDBJ whole genome shotgun (WGS) entry which is preliminary data.</text>
</comment>
<dbReference type="SUPFAM" id="SSF102114">
    <property type="entry name" value="Radical SAM enzymes"/>
    <property type="match status" value="1"/>
</dbReference>
<accession>A0A0F9AYX0</accession>
<evidence type="ECO:0000256" key="4">
    <source>
        <dbReference type="ARBA" id="ARBA00023004"/>
    </source>
</evidence>
<dbReference type="InterPro" id="IPR023404">
    <property type="entry name" value="rSAM_horseshoe"/>
</dbReference>
<gene>
    <name evidence="7" type="ORF">LCGC14_2791960</name>
</gene>
<organism evidence="7">
    <name type="scientific">marine sediment metagenome</name>
    <dbReference type="NCBI Taxonomy" id="412755"/>
    <lineage>
        <taxon>unclassified sequences</taxon>
        <taxon>metagenomes</taxon>
        <taxon>ecological metagenomes</taxon>
    </lineage>
</organism>
<dbReference type="SFLD" id="SFLDS00029">
    <property type="entry name" value="Radical_SAM"/>
    <property type="match status" value="1"/>
</dbReference>
<keyword evidence="4" id="KW-0408">Iron</keyword>
<dbReference type="InterPro" id="IPR058240">
    <property type="entry name" value="rSAM_sf"/>
</dbReference>
<feature type="non-terminal residue" evidence="7">
    <location>
        <position position="1"/>
    </location>
</feature>
<dbReference type="GO" id="GO:0046872">
    <property type="term" value="F:metal ion binding"/>
    <property type="evidence" value="ECO:0007669"/>
    <property type="project" value="UniProtKB-KW"/>
</dbReference>
<dbReference type="Pfam" id="PF04055">
    <property type="entry name" value="Radical_SAM"/>
    <property type="match status" value="1"/>
</dbReference>
<dbReference type="PANTHER" id="PTHR43409">
    <property type="entry name" value="ANAEROBIC MAGNESIUM-PROTOPORPHYRIN IX MONOMETHYL ESTER CYCLASE-RELATED"/>
    <property type="match status" value="1"/>
</dbReference>
<dbReference type="SFLD" id="SFLDG01082">
    <property type="entry name" value="B12-binding_domain_containing"/>
    <property type="match status" value="1"/>
</dbReference>
<protein>
    <recommendedName>
        <fullName evidence="6">Radical SAM core domain-containing protein</fullName>
    </recommendedName>
</protein>
<feature type="non-terminal residue" evidence="7">
    <location>
        <position position="412"/>
    </location>
</feature>
<evidence type="ECO:0000313" key="7">
    <source>
        <dbReference type="EMBL" id="KKK83579.1"/>
    </source>
</evidence>
<dbReference type="Gene3D" id="3.40.50.280">
    <property type="entry name" value="Cobalamin-binding domain"/>
    <property type="match status" value="1"/>
</dbReference>
<dbReference type="GO" id="GO:0051536">
    <property type="term" value="F:iron-sulfur cluster binding"/>
    <property type="evidence" value="ECO:0007669"/>
    <property type="project" value="UniProtKB-KW"/>
</dbReference>
<dbReference type="PROSITE" id="PS51918">
    <property type="entry name" value="RADICAL_SAM"/>
    <property type="match status" value="1"/>
</dbReference>
<reference evidence="7" key="1">
    <citation type="journal article" date="2015" name="Nature">
        <title>Complex archaea that bridge the gap between prokaryotes and eukaryotes.</title>
        <authorList>
            <person name="Spang A."/>
            <person name="Saw J.H."/>
            <person name="Jorgensen S.L."/>
            <person name="Zaremba-Niedzwiedzka K."/>
            <person name="Martijn J."/>
            <person name="Lind A.E."/>
            <person name="van Eijk R."/>
            <person name="Schleper C."/>
            <person name="Guy L."/>
            <person name="Ettema T.J."/>
        </authorList>
    </citation>
    <scope>NUCLEOTIDE SEQUENCE</scope>
</reference>
<proteinExistence type="predicted"/>
<evidence type="ECO:0000259" key="6">
    <source>
        <dbReference type="PROSITE" id="PS51918"/>
    </source>
</evidence>
<name>A0A0F9AYX0_9ZZZZ</name>
<dbReference type="InterPro" id="IPR007197">
    <property type="entry name" value="rSAM"/>
</dbReference>
<feature type="domain" description="Radical SAM core" evidence="6">
    <location>
        <begin position="231"/>
        <end position="412"/>
    </location>
</feature>
<evidence type="ECO:0000256" key="2">
    <source>
        <dbReference type="ARBA" id="ARBA00022691"/>
    </source>
</evidence>
<evidence type="ECO:0000256" key="3">
    <source>
        <dbReference type="ARBA" id="ARBA00022723"/>
    </source>
</evidence>
<evidence type="ECO:0000256" key="1">
    <source>
        <dbReference type="ARBA" id="ARBA00001966"/>
    </source>
</evidence>
<keyword evidence="2" id="KW-0949">S-adenosyl-L-methionine</keyword>
<dbReference type="Gene3D" id="3.80.30.20">
    <property type="entry name" value="tm_1862 like domain"/>
    <property type="match status" value="1"/>
</dbReference>
<keyword evidence="3" id="KW-0479">Metal-binding</keyword>
<comment type="cofactor">
    <cofactor evidence="1">
        <name>[4Fe-4S] cluster</name>
        <dbReference type="ChEBI" id="CHEBI:49883"/>
    </cofactor>
</comment>
<sequence length="412" mass="47577">FIRIMKFKTLFFFPFWMVRASSKMKITFLTFHDTICVGVRFLRAVAEEQGAETTFVTLREQTFSLHPRKNYSKIAYETWAGGYVARSDTDVLPTDKEIRLTGDLIGMLDPDLLCISTRSYGLPMAEMIVRRAKWNFPILAGGWGPMMEPEKALKWAEHVGFGEGEQLIKLVSAFGKVEDGFRNLIYREWDKIIRNPSFRPLGEGQLNSLPFPLWNENEYVIKNDRVYKGGLFEGKTYRLLAGRGCPVGCSYCMGGQLKRLYKENYNEVMSPLRVMGVDRVLAEIKHHIGKHPETKVIRFIDELFPVKELWLDEFIEKYPKEIGDVEFDGYVRPEFHSEEHVDKLIGIGLKHCHLGIQSGSEQTRKDLYKRKHFSTSALKDFVEKLVRNGVETKYTLMSDTPLETEDSLIETL</sequence>